<evidence type="ECO:0000313" key="15">
    <source>
        <dbReference type="RefSeq" id="XP_022101054.1"/>
    </source>
</evidence>
<evidence type="ECO:0000256" key="3">
    <source>
        <dbReference type="ARBA" id="ARBA00022771"/>
    </source>
</evidence>
<dbReference type="GO" id="GO:0005634">
    <property type="term" value="C:nucleus"/>
    <property type="evidence" value="ECO:0007669"/>
    <property type="project" value="UniProtKB-SubCell"/>
</dbReference>
<dbReference type="SUPFAM" id="SSF57716">
    <property type="entry name" value="Glucocorticoid receptor-like (DNA-binding domain)"/>
    <property type="match status" value="1"/>
</dbReference>
<dbReference type="PROSITE" id="PS00031">
    <property type="entry name" value="NUCLEAR_REC_DBD_1"/>
    <property type="match status" value="1"/>
</dbReference>
<sequence>MTEERLFSGTPSTSSYLYEQIHVPGNLGTDCVPSHRTATGRCRADAEGLQLPHRMYQLIQTIESPNQQGSQITSTVAAASHVIPPRGTYMYAGGLLPALSHRDCSTSISDALPPLPIKQAPANLSSNSFSCTPPISQFAFNSIPWNVTQEAIPLLVSSSSPLHDDITRQTSSAIKQEMPASDARQVYSSLLDAKIRAHFSELCKLQHLQNLLNQHATQQKSSLAQPAIGTISTQSHQPLDLTSSGVTNSKSWLVTSAEKIETNQGLMSVTMAASANHPSTVVAVDSNLKTIPSVPGMSHKNGRSTCTSSTESIVENIVSDTYAEAKLCKSLSLSPVMQRDTKVFLGETALPQDLFTLPDAFSRHSNSFNLLKPSNLNPQSQFSVETKTDRPGLPLAYADQEKTSPLESVGVLKVLCKASSEGVGSSGQIVSEDMPSPLAGVGSGLQRDVDTMMGPVSALGGSESTSEEVHQSLNLQLYEESLTTVPSSPQPDFSPAPLVDMIQDIPPLAHTSLTSDPVSAETNAVALQDQGQSLQSQTNTAQTVDFTEQLPRDKKCPICEDKVSGYHYGMYSCESCKGFFKRTIHSKRHEKLKCALGGGCKVDLQSRKHCAACRFQKCLSLGMKLQAIRQDRQRGGRSLYEGSSEQRRLIKLKQEQEAKASPTPKKRRHRQPSKIPSDASTAIAGSRSGQTSVAPLRKSEPSRGGPVQEAQLRAQQLIQELQEQEQVFVKQSVADCCLSTLREEKNLVETICHFVNHEILPLVRWAKGLPMYRELMIEDQIQLLYKCTLSILCLNLIFYCLDNAGHLLLPKNQVIDLTTIHTAKFHQLVPKIKRIADQLHSVGLDMSRFVFLKLILLLSSDTPLLHSSEQVQSYQDTVQEALFDHVTRTQLGSSLTVGNLMLGLASIERIAQQLGKETICDLAVVDNVFRHDTDVSSDRPYIQVKVL</sequence>
<evidence type="ECO:0000256" key="6">
    <source>
        <dbReference type="ARBA" id="ARBA00023125"/>
    </source>
</evidence>
<dbReference type="PROSITE" id="PS51843">
    <property type="entry name" value="NR_LBD"/>
    <property type="match status" value="1"/>
</dbReference>
<keyword evidence="5" id="KW-0805">Transcription regulation</keyword>
<dbReference type="GO" id="GO:0043565">
    <property type="term" value="F:sequence-specific DNA binding"/>
    <property type="evidence" value="ECO:0007669"/>
    <property type="project" value="InterPro"/>
</dbReference>
<dbReference type="InterPro" id="IPR016355">
    <property type="entry name" value="NR5-like"/>
</dbReference>
<dbReference type="GO" id="GO:0008270">
    <property type="term" value="F:zinc ion binding"/>
    <property type="evidence" value="ECO:0007669"/>
    <property type="project" value="UniProtKB-KW"/>
</dbReference>
<dbReference type="InterPro" id="IPR035500">
    <property type="entry name" value="NHR-like_dom_sf"/>
</dbReference>
<evidence type="ECO:0000256" key="5">
    <source>
        <dbReference type="ARBA" id="ARBA00023015"/>
    </source>
</evidence>
<keyword evidence="7" id="KW-0804">Transcription</keyword>
<feature type="region of interest" description="Disordered" evidence="10">
    <location>
        <begin position="652"/>
        <end position="709"/>
    </location>
</feature>
<dbReference type="PROSITE" id="PS51030">
    <property type="entry name" value="NUCLEAR_REC_DBD_2"/>
    <property type="match status" value="1"/>
</dbReference>
<evidence type="ECO:0000256" key="7">
    <source>
        <dbReference type="ARBA" id="ARBA00023163"/>
    </source>
</evidence>
<evidence type="ECO:0000256" key="9">
    <source>
        <dbReference type="ARBA" id="ARBA00023242"/>
    </source>
</evidence>
<dbReference type="Gene3D" id="1.10.565.10">
    <property type="entry name" value="Retinoid X Receptor"/>
    <property type="match status" value="1"/>
</dbReference>
<dbReference type="Pfam" id="PF00105">
    <property type="entry name" value="zf-C4"/>
    <property type="match status" value="1"/>
</dbReference>
<name>A0A8B7Z8C4_ACAPL</name>
<gene>
    <name evidence="14 15 16" type="primary">LOC110984821</name>
</gene>
<dbReference type="PRINTS" id="PR00398">
    <property type="entry name" value="STRDHORMONER"/>
</dbReference>
<dbReference type="FunFam" id="3.30.50.10:FF:000006">
    <property type="entry name" value="Nuclear receptor subfamily 5 group A member"/>
    <property type="match status" value="1"/>
</dbReference>
<dbReference type="SUPFAM" id="SSF48508">
    <property type="entry name" value="Nuclear receptor ligand-binding domain"/>
    <property type="match status" value="1"/>
</dbReference>
<evidence type="ECO:0000259" key="12">
    <source>
        <dbReference type="PROSITE" id="PS51843"/>
    </source>
</evidence>
<evidence type="ECO:0000313" key="13">
    <source>
        <dbReference type="Proteomes" id="UP000694845"/>
    </source>
</evidence>
<dbReference type="InterPro" id="IPR013088">
    <property type="entry name" value="Znf_NHR/GATA"/>
</dbReference>
<evidence type="ECO:0000313" key="16">
    <source>
        <dbReference type="RefSeq" id="XP_022101055.1"/>
    </source>
</evidence>
<keyword evidence="8" id="KW-0675">Receptor</keyword>
<evidence type="ECO:0000256" key="4">
    <source>
        <dbReference type="ARBA" id="ARBA00022833"/>
    </source>
</evidence>
<keyword evidence="13" id="KW-1185">Reference proteome</keyword>
<dbReference type="RefSeq" id="XP_022101054.1">
    <property type="nucleotide sequence ID" value="XM_022245362.1"/>
</dbReference>
<dbReference type="Proteomes" id="UP000694845">
    <property type="component" value="Unplaced"/>
</dbReference>
<dbReference type="OMA" id="LGKETIC"/>
<dbReference type="InterPro" id="IPR000536">
    <property type="entry name" value="Nucl_hrmn_rcpt_lig-bd"/>
</dbReference>
<dbReference type="InterPro" id="IPR001723">
    <property type="entry name" value="Nuclear_hrmn_rcpt"/>
</dbReference>
<keyword evidence="9" id="KW-0539">Nucleus</keyword>
<evidence type="ECO:0000259" key="11">
    <source>
        <dbReference type="PROSITE" id="PS51030"/>
    </source>
</evidence>
<evidence type="ECO:0000256" key="8">
    <source>
        <dbReference type="ARBA" id="ARBA00023170"/>
    </source>
</evidence>
<dbReference type="GO" id="GO:0004879">
    <property type="term" value="F:nuclear receptor activity"/>
    <property type="evidence" value="ECO:0007669"/>
    <property type="project" value="InterPro"/>
</dbReference>
<accession>A0A8B7Z8C4</accession>
<dbReference type="PRINTS" id="PR00047">
    <property type="entry name" value="STROIDFINGER"/>
</dbReference>
<dbReference type="RefSeq" id="XP_022101055.1">
    <property type="nucleotide sequence ID" value="XM_022245363.1"/>
</dbReference>
<dbReference type="AlphaFoldDB" id="A0A8B7Z8C4"/>
<reference evidence="14 15" key="1">
    <citation type="submission" date="2025-04" db="UniProtKB">
        <authorList>
            <consortium name="RefSeq"/>
        </authorList>
    </citation>
    <scope>IDENTIFICATION</scope>
</reference>
<dbReference type="OrthoDB" id="5984981at2759"/>
<dbReference type="GeneID" id="110984821"/>
<dbReference type="Pfam" id="PF00104">
    <property type="entry name" value="Hormone_recep"/>
    <property type="match status" value="1"/>
</dbReference>
<evidence type="ECO:0000256" key="10">
    <source>
        <dbReference type="SAM" id="MobiDB-lite"/>
    </source>
</evidence>
<evidence type="ECO:0000313" key="14">
    <source>
        <dbReference type="RefSeq" id="XP_022101053.1"/>
    </source>
</evidence>
<feature type="domain" description="Nuclear receptor" evidence="11">
    <location>
        <begin position="553"/>
        <end position="630"/>
    </location>
</feature>
<dbReference type="Gene3D" id="3.30.50.10">
    <property type="entry name" value="Erythroid Transcription Factor GATA-1, subunit A"/>
    <property type="match status" value="1"/>
</dbReference>
<protein>
    <submittedName>
        <fullName evidence="14 15">Glucocorticoid receptor-like isoform X1</fullName>
    </submittedName>
</protein>
<dbReference type="PANTHER" id="PTHR24086">
    <property type="entry name" value="NUCLEAR RECEPTOR SUBFAMILY 5 GROUP A"/>
    <property type="match status" value="1"/>
</dbReference>
<keyword evidence="6" id="KW-0238">DNA-binding</keyword>
<proteinExistence type="predicted"/>
<evidence type="ECO:0000256" key="1">
    <source>
        <dbReference type="ARBA" id="ARBA00004123"/>
    </source>
</evidence>
<dbReference type="PANTHER" id="PTHR24086:SF25">
    <property type="entry name" value="NUCLEAR HORMONE RECEPTOR FTZ-F1 BETA"/>
    <property type="match status" value="1"/>
</dbReference>
<evidence type="ECO:0000256" key="2">
    <source>
        <dbReference type="ARBA" id="ARBA00022723"/>
    </source>
</evidence>
<keyword evidence="2" id="KW-0479">Metal-binding</keyword>
<dbReference type="SMART" id="SM00430">
    <property type="entry name" value="HOLI"/>
    <property type="match status" value="1"/>
</dbReference>
<feature type="domain" description="NR LBD" evidence="12">
    <location>
        <begin position="713"/>
        <end position="947"/>
    </location>
</feature>
<dbReference type="RefSeq" id="XP_022101053.1">
    <property type="nucleotide sequence ID" value="XM_022245361.1"/>
</dbReference>
<keyword evidence="4" id="KW-0862">Zinc</keyword>
<dbReference type="SMART" id="SM00399">
    <property type="entry name" value="ZnF_C4"/>
    <property type="match status" value="1"/>
</dbReference>
<dbReference type="InterPro" id="IPR001628">
    <property type="entry name" value="Znf_hrmn_rcpt"/>
</dbReference>
<comment type="subcellular location">
    <subcellularLocation>
        <location evidence="1">Nucleus</location>
    </subcellularLocation>
</comment>
<organism evidence="13 16">
    <name type="scientific">Acanthaster planci</name>
    <name type="common">Crown-of-thorns starfish</name>
    <dbReference type="NCBI Taxonomy" id="133434"/>
    <lineage>
        <taxon>Eukaryota</taxon>
        <taxon>Metazoa</taxon>
        <taxon>Echinodermata</taxon>
        <taxon>Eleutherozoa</taxon>
        <taxon>Asterozoa</taxon>
        <taxon>Asteroidea</taxon>
        <taxon>Valvatacea</taxon>
        <taxon>Valvatida</taxon>
        <taxon>Acanthasteridae</taxon>
        <taxon>Acanthaster</taxon>
    </lineage>
</organism>
<dbReference type="KEGG" id="aplc:110984821"/>
<keyword evidence="3" id="KW-0863">Zinc-finger</keyword>